<dbReference type="Gene3D" id="3.90.70.10">
    <property type="entry name" value="Cysteine proteinases"/>
    <property type="match status" value="1"/>
</dbReference>
<dbReference type="Pfam" id="PF13529">
    <property type="entry name" value="Peptidase_C39_2"/>
    <property type="match status" value="1"/>
</dbReference>
<dbReference type="InterPro" id="IPR039564">
    <property type="entry name" value="Peptidase_C39-like"/>
</dbReference>
<dbReference type="EMBL" id="JACQMJ010000008">
    <property type="protein sequence ID" value="MBI4132463.1"/>
    <property type="molecule type" value="Genomic_DNA"/>
</dbReference>
<protein>
    <submittedName>
        <fullName evidence="2">C39 family peptidase</fullName>
    </submittedName>
</protein>
<evidence type="ECO:0000259" key="1">
    <source>
        <dbReference type="Pfam" id="PF13529"/>
    </source>
</evidence>
<evidence type="ECO:0000313" key="2">
    <source>
        <dbReference type="EMBL" id="MBI4132463.1"/>
    </source>
</evidence>
<reference evidence="2" key="1">
    <citation type="submission" date="2020-07" db="EMBL/GenBank/DDBJ databases">
        <title>Huge and variable diversity of episymbiotic CPR bacteria and DPANN archaea in groundwater ecosystems.</title>
        <authorList>
            <person name="He C.Y."/>
            <person name="Keren R."/>
            <person name="Whittaker M."/>
            <person name="Farag I.F."/>
            <person name="Doudna J."/>
            <person name="Cate J.H.D."/>
            <person name="Banfield J.F."/>
        </authorList>
    </citation>
    <scope>NUCLEOTIDE SEQUENCE</scope>
    <source>
        <strain evidence="2">NC_groundwater_1226_Ag_S-0.1um_59_124</strain>
    </source>
</reference>
<comment type="caution">
    <text evidence="2">The sequence shown here is derived from an EMBL/GenBank/DDBJ whole genome shotgun (WGS) entry which is preliminary data.</text>
</comment>
<dbReference type="Proteomes" id="UP000704960">
    <property type="component" value="Unassembled WGS sequence"/>
</dbReference>
<proteinExistence type="predicted"/>
<gene>
    <name evidence="2" type="ORF">HY474_02440</name>
</gene>
<evidence type="ECO:0000313" key="3">
    <source>
        <dbReference type="Proteomes" id="UP000704960"/>
    </source>
</evidence>
<organism evidence="2 3">
    <name type="scientific">Candidatus Sungiibacteriota bacterium</name>
    <dbReference type="NCBI Taxonomy" id="2750080"/>
    <lineage>
        <taxon>Bacteria</taxon>
        <taxon>Candidatus Sungiibacteriota</taxon>
    </lineage>
</organism>
<name>A0A933DU04_9BACT</name>
<sequence>MHLPFRFGNAARGTELAASVLGIAIGVSVWQHATLGMPVLEARTSYPPPERLQPAVADIETLPVRVLLDVPFTTQAPFGDWSEPYDEACEEASVAMAMAWARGETINPERAHNAILNLVAFENYMFGYSNDTALRETAKLITSYYRYRKTQVLYDISGGDIRRALADGNLVVVPVAGALLRNPYYAVPPPYHMLVIRGYDDANREFITNDPGTKNGENYRYAYDVLERAIHDWTGSDQTVIGGRKGMIVITK</sequence>
<accession>A0A933DU04</accession>
<feature type="domain" description="Peptidase C39-like" evidence="1">
    <location>
        <begin position="68"/>
        <end position="211"/>
    </location>
</feature>
<dbReference type="AlphaFoldDB" id="A0A933DU04"/>